<dbReference type="Pfam" id="PF00078">
    <property type="entry name" value="RVT_1"/>
    <property type="match status" value="1"/>
</dbReference>
<reference evidence="2 3" key="1">
    <citation type="submission" date="2024-09" db="EMBL/GenBank/DDBJ databases">
        <title>Chromosome-scale assembly of Riccia fluitans.</title>
        <authorList>
            <person name="Paukszto L."/>
            <person name="Sawicki J."/>
            <person name="Karawczyk K."/>
            <person name="Piernik-Szablinska J."/>
            <person name="Szczecinska M."/>
            <person name="Mazdziarz M."/>
        </authorList>
    </citation>
    <scope>NUCLEOTIDE SEQUENCE [LARGE SCALE GENOMIC DNA]</scope>
    <source>
        <strain evidence="2">Rf_01</strain>
        <tissue evidence="2">Aerial parts of the thallus</tissue>
    </source>
</reference>
<dbReference type="InterPro" id="IPR000477">
    <property type="entry name" value="RT_dom"/>
</dbReference>
<dbReference type="PANTHER" id="PTHR31635">
    <property type="entry name" value="REVERSE TRANSCRIPTASE DOMAIN-CONTAINING PROTEIN-RELATED"/>
    <property type="match status" value="1"/>
</dbReference>
<keyword evidence="3" id="KW-1185">Reference proteome</keyword>
<organism evidence="2 3">
    <name type="scientific">Riccia fluitans</name>
    <dbReference type="NCBI Taxonomy" id="41844"/>
    <lineage>
        <taxon>Eukaryota</taxon>
        <taxon>Viridiplantae</taxon>
        <taxon>Streptophyta</taxon>
        <taxon>Embryophyta</taxon>
        <taxon>Marchantiophyta</taxon>
        <taxon>Marchantiopsida</taxon>
        <taxon>Marchantiidae</taxon>
        <taxon>Marchantiales</taxon>
        <taxon>Ricciaceae</taxon>
        <taxon>Riccia</taxon>
    </lineage>
</organism>
<sequence>MVGHILSKRLKTIIPRLVDDEQTGFVHGRHITDNIVSLGLCQEFAMAQRKPVIFCKLDFVKAFDRVKHSFLWATMRQMGFSNAVIELTRALVSEGHAKIHMNGRFTKSLKLE</sequence>
<feature type="domain" description="Reverse transcriptase" evidence="1">
    <location>
        <begin position="5"/>
        <end position="87"/>
    </location>
</feature>
<dbReference type="PANTHER" id="PTHR31635:SF196">
    <property type="entry name" value="REVERSE TRANSCRIPTASE DOMAIN-CONTAINING PROTEIN-RELATED"/>
    <property type="match status" value="1"/>
</dbReference>
<evidence type="ECO:0000313" key="3">
    <source>
        <dbReference type="Proteomes" id="UP001605036"/>
    </source>
</evidence>
<dbReference type="Proteomes" id="UP001605036">
    <property type="component" value="Unassembled WGS sequence"/>
</dbReference>
<protein>
    <recommendedName>
        <fullName evidence="1">Reverse transcriptase domain-containing protein</fullName>
    </recommendedName>
</protein>
<dbReference type="EMBL" id="JBHFFA010000004">
    <property type="protein sequence ID" value="KAL2629786.1"/>
    <property type="molecule type" value="Genomic_DNA"/>
</dbReference>
<comment type="caution">
    <text evidence="2">The sequence shown here is derived from an EMBL/GenBank/DDBJ whole genome shotgun (WGS) entry which is preliminary data.</text>
</comment>
<accession>A0ABD1YG72</accession>
<name>A0ABD1YG72_9MARC</name>
<proteinExistence type="predicted"/>
<evidence type="ECO:0000313" key="2">
    <source>
        <dbReference type="EMBL" id="KAL2629786.1"/>
    </source>
</evidence>
<gene>
    <name evidence="2" type="ORF">R1flu_014472</name>
</gene>
<dbReference type="AlphaFoldDB" id="A0ABD1YG72"/>
<evidence type="ECO:0000259" key="1">
    <source>
        <dbReference type="Pfam" id="PF00078"/>
    </source>
</evidence>